<organism evidence="2">
    <name type="scientific">Schizaphis graminum</name>
    <name type="common">Green bug aphid</name>
    <dbReference type="NCBI Taxonomy" id="13262"/>
    <lineage>
        <taxon>Eukaryota</taxon>
        <taxon>Metazoa</taxon>
        <taxon>Ecdysozoa</taxon>
        <taxon>Arthropoda</taxon>
        <taxon>Hexapoda</taxon>
        <taxon>Insecta</taxon>
        <taxon>Pterygota</taxon>
        <taxon>Neoptera</taxon>
        <taxon>Paraneoptera</taxon>
        <taxon>Hemiptera</taxon>
        <taxon>Sternorrhyncha</taxon>
        <taxon>Aphidomorpha</taxon>
        <taxon>Aphidoidea</taxon>
        <taxon>Aphididae</taxon>
        <taxon>Aphidini</taxon>
        <taxon>Schizaphis</taxon>
    </lineage>
</organism>
<feature type="region of interest" description="Disordered" evidence="1">
    <location>
        <begin position="77"/>
        <end position="100"/>
    </location>
</feature>
<dbReference type="AlphaFoldDB" id="A0A2S2PSZ3"/>
<gene>
    <name evidence="2" type="ORF">g.14756</name>
</gene>
<dbReference type="EMBL" id="GGMR01019347">
    <property type="protein sequence ID" value="MBY31966.1"/>
    <property type="molecule type" value="Transcribed_RNA"/>
</dbReference>
<accession>A0A2S2PSZ3</accession>
<proteinExistence type="predicted"/>
<protein>
    <submittedName>
        <fullName evidence="2">Uncharacterized protein</fullName>
    </submittedName>
</protein>
<reference evidence="2" key="1">
    <citation type="submission" date="2018-04" db="EMBL/GenBank/DDBJ databases">
        <title>Transcriptome of Schizaphis graminum biotype I.</title>
        <authorList>
            <person name="Scully E.D."/>
            <person name="Geib S.M."/>
            <person name="Palmer N.A."/>
            <person name="Koch K."/>
            <person name="Bradshaw J."/>
            <person name="Heng-Moss T."/>
            <person name="Sarath G."/>
        </authorList>
    </citation>
    <scope>NUCLEOTIDE SEQUENCE</scope>
</reference>
<name>A0A2S2PSZ3_SCHGA</name>
<evidence type="ECO:0000313" key="2">
    <source>
        <dbReference type="EMBL" id="MBY31966.1"/>
    </source>
</evidence>
<sequence>MRSLWLRRGGGGGGMVGGVGDGVGGGGRGGVVVLLHALRAGIAGRPPAARPPTHRPALRSRSRAVIRKIPLAVSYIPRARRRDHDRPPLRRAHPQAAGNATAAVAVAAHSHANRAPHVLIHAR</sequence>
<evidence type="ECO:0000256" key="1">
    <source>
        <dbReference type="SAM" id="MobiDB-lite"/>
    </source>
</evidence>